<dbReference type="Gene3D" id="3.30.70.270">
    <property type="match status" value="1"/>
</dbReference>
<feature type="transmembrane region" description="Helical" evidence="3">
    <location>
        <begin position="245"/>
        <end position="265"/>
    </location>
</feature>
<comment type="caution">
    <text evidence="5">The sequence shown here is derived from an EMBL/GenBank/DDBJ whole genome shotgun (WGS) entry which is preliminary data.</text>
</comment>
<feature type="domain" description="GGDEF" evidence="4">
    <location>
        <begin position="428"/>
        <end position="555"/>
    </location>
</feature>
<dbReference type="InterPro" id="IPR000160">
    <property type="entry name" value="GGDEF_dom"/>
</dbReference>
<keyword evidence="3" id="KW-0472">Membrane</keyword>
<sequence length="555" mass="63329">MGTMNNLDVERVIYNIIVVICFLFVANLFMYNVNEIYQTPSGSISLKDNWSFSREGETVYSGPSNTVILMDDREKFPSGLYSLTNDFLYFGDYQDPVLVIPAMEGNGVRIFINDRTLAVYGDMERGRSSRWNTSHVVRIPEEILQRGRNRIRLDVLSLYKLGIHSTPYITDIRSHGYKLFALQFFSNYSILLIIGNIIALGFILILMGVRIGREGLSKTFLGIGLFVLAAYMLDYQYIELLPVDYVLFKKIIVSFSFISPVFVLAGINIHMKNKIDIPGIISMALFGGAALYILTCPPDSIQHEIRYGRVNWVYAFILLDSIWLYLSQWEKKTNLVMLAGLTFTGVIMVHDIGAYHSFGESILFFHYGVNFFIISLTLTVVGDSLNFYSALKEERKKVELAMRKTMIDALTGAFNRRVLQNIENLYCEYFSLLLIDLDHFKNINDNYGHFCGDRILKEVVQVCLQLIRDEDYCIRLGGDEFVIFLPHCREEGALVIADELKTRINDIVINNDRERVSFSCSIGVSEHEGQSISEALKVADKALYRAKITRDSISL</sequence>
<dbReference type="GO" id="GO:0005886">
    <property type="term" value="C:plasma membrane"/>
    <property type="evidence" value="ECO:0007669"/>
    <property type="project" value="TreeGrafter"/>
</dbReference>
<feature type="transmembrane region" description="Helical" evidence="3">
    <location>
        <begin position="364"/>
        <end position="388"/>
    </location>
</feature>
<dbReference type="CDD" id="cd01949">
    <property type="entry name" value="GGDEF"/>
    <property type="match status" value="1"/>
</dbReference>
<feature type="transmembrane region" description="Helical" evidence="3">
    <location>
        <begin position="307"/>
        <end position="326"/>
    </location>
</feature>
<name>A0A841R9J7_9SPIO</name>
<feature type="transmembrane region" description="Helical" evidence="3">
    <location>
        <begin position="188"/>
        <end position="209"/>
    </location>
</feature>
<evidence type="ECO:0000259" key="4">
    <source>
        <dbReference type="PROSITE" id="PS50887"/>
    </source>
</evidence>
<feature type="transmembrane region" description="Helical" evidence="3">
    <location>
        <begin position="12"/>
        <end position="31"/>
    </location>
</feature>
<dbReference type="InterPro" id="IPR043128">
    <property type="entry name" value="Rev_trsase/Diguanyl_cyclase"/>
</dbReference>
<evidence type="ECO:0000313" key="6">
    <source>
        <dbReference type="Proteomes" id="UP000587760"/>
    </source>
</evidence>
<dbReference type="InterPro" id="IPR029787">
    <property type="entry name" value="Nucleotide_cyclase"/>
</dbReference>
<dbReference type="SUPFAM" id="SSF55073">
    <property type="entry name" value="Nucleotide cyclase"/>
    <property type="match status" value="1"/>
</dbReference>
<dbReference type="GO" id="GO:1902201">
    <property type="term" value="P:negative regulation of bacterial-type flagellum-dependent cell motility"/>
    <property type="evidence" value="ECO:0007669"/>
    <property type="project" value="TreeGrafter"/>
</dbReference>
<dbReference type="InterPro" id="IPR050469">
    <property type="entry name" value="Diguanylate_Cyclase"/>
</dbReference>
<dbReference type="EC" id="2.7.7.65" evidence="1"/>
<keyword evidence="3" id="KW-0812">Transmembrane</keyword>
<organism evidence="5 6">
    <name type="scientific">Spirochaeta isovalerica</name>
    <dbReference type="NCBI Taxonomy" id="150"/>
    <lineage>
        <taxon>Bacteria</taxon>
        <taxon>Pseudomonadati</taxon>
        <taxon>Spirochaetota</taxon>
        <taxon>Spirochaetia</taxon>
        <taxon>Spirochaetales</taxon>
        <taxon>Spirochaetaceae</taxon>
        <taxon>Spirochaeta</taxon>
    </lineage>
</organism>
<evidence type="ECO:0000256" key="3">
    <source>
        <dbReference type="SAM" id="Phobius"/>
    </source>
</evidence>
<protein>
    <recommendedName>
        <fullName evidence="1">diguanylate cyclase</fullName>
        <ecNumber evidence="1">2.7.7.65</ecNumber>
    </recommendedName>
</protein>
<keyword evidence="3" id="KW-1133">Transmembrane helix</keyword>
<dbReference type="GO" id="GO:0052621">
    <property type="term" value="F:diguanylate cyclase activity"/>
    <property type="evidence" value="ECO:0007669"/>
    <property type="project" value="UniProtKB-EC"/>
</dbReference>
<evidence type="ECO:0000313" key="5">
    <source>
        <dbReference type="EMBL" id="MBB6482014.1"/>
    </source>
</evidence>
<feature type="transmembrane region" description="Helical" evidence="3">
    <location>
        <begin position="216"/>
        <end position="233"/>
    </location>
</feature>
<dbReference type="Proteomes" id="UP000587760">
    <property type="component" value="Unassembled WGS sequence"/>
</dbReference>
<dbReference type="NCBIfam" id="TIGR00254">
    <property type="entry name" value="GGDEF"/>
    <property type="match status" value="1"/>
</dbReference>
<dbReference type="GO" id="GO:0043709">
    <property type="term" value="P:cell adhesion involved in single-species biofilm formation"/>
    <property type="evidence" value="ECO:0007669"/>
    <property type="project" value="TreeGrafter"/>
</dbReference>
<evidence type="ECO:0000256" key="2">
    <source>
        <dbReference type="ARBA" id="ARBA00034247"/>
    </source>
</evidence>
<dbReference type="PROSITE" id="PS50887">
    <property type="entry name" value="GGDEF"/>
    <property type="match status" value="1"/>
</dbReference>
<evidence type="ECO:0000256" key="1">
    <source>
        <dbReference type="ARBA" id="ARBA00012528"/>
    </source>
</evidence>
<dbReference type="PANTHER" id="PTHR45138:SF9">
    <property type="entry name" value="DIGUANYLATE CYCLASE DGCM-RELATED"/>
    <property type="match status" value="1"/>
</dbReference>
<dbReference type="RefSeq" id="WP_184748252.1">
    <property type="nucleotide sequence ID" value="NZ_JACHGJ010000009.1"/>
</dbReference>
<dbReference type="PANTHER" id="PTHR45138">
    <property type="entry name" value="REGULATORY COMPONENTS OF SENSORY TRANSDUCTION SYSTEM"/>
    <property type="match status" value="1"/>
</dbReference>
<feature type="transmembrane region" description="Helical" evidence="3">
    <location>
        <begin position="277"/>
        <end position="295"/>
    </location>
</feature>
<reference evidence="5 6" key="1">
    <citation type="submission" date="2020-08" db="EMBL/GenBank/DDBJ databases">
        <title>Genomic Encyclopedia of Type Strains, Phase IV (KMG-IV): sequencing the most valuable type-strain genomes for metagenomic binning, comparative biology and taxonomic classification.</title>
        <authorList>
            <person name="Goeker M."/>
        </authorList>
    </citation>
    <scope>NUCLEOTIDE SEQUENCE [LARGE SCALE GENOMIC DNA]</scope>
    <source>
        <strain evidence="5 6">DSM 2461</strain>
    </source>
</reference>
<dbReference type="EMBL" id="JACHGJ010000009">
    <property type="protein sequence ID" value="MBB6482014.1"/>
    <property type="molecule type" value="Genomic_DNA"/>
</dbReference>
<dbReference type="SMART" id="SM00267">
    <property type="entry name" value="GGDEF"/>
    <property type="match status" value="1"/>
</dbReference>
<comment type="catalytic activity">
    <reaction evidence="2">
        <text>2 GTP = 3',3'-c-di-GMP + 2 diphosphate</text>
        <dbReference type="Rhea" id="RHEA:24898"/>
        <dbReference type="ChEBI" id="CHEBI:33019"/>
        <dbReference type="ChEBI" id="CHEBI:37565"/>
        <dbReference type="ChEBI" id="CHEBI:58805"/>
        <dbReference type="EC" id="2.7.7.65"/>
    </reaction>
</comment>
<dbReference type="Pfam" id="PF00990">
    <property type="entry name" value="GGDEF"/>
    <property type="match status" value="1"/>
</dbReference>
<gene>
    <name evidence="5" type="ORF">HNR50_003702</name>
</gene>
<proteinExistence type="predicted"/>
<accession>A0A841R9J7</accession>
<dbReference type="AlphaFoldDB" id="A0A841R9J7"/>
<feature type="transmembrane region" description="Helical" evidence="3">
    <location>
        <begin position="338"/>
        <end position="358"/>
    </location>
</feature>
<keyword evidence="6" id="KW-1185">Reference proteome</keyword>